<dbReference type="CDD" id="cd02869">
    <property type="entry name" value="PseudoU_synth_RluA_like"/>
    <property type="match status" value="1"/>
</dbReference>
<dbReference type="Gene3D" id="3.10.290.10">
    <property type="entry name" value="RNA-binding S4 domain"/>
    <property type="match status" value="1"/>
</dbReference>
<dbReference type="InterPro" id="IPR036986">
    <property type="entry name" value="S4_RNA-bd_sf"/>
</dbReference>
<dbReference type="SUPFAM" id="SSF55120">
    <property type="entry name" value="Pseudouridine synthase"/>
    <property type="match status" value="1"/>
</dbReference>
<dbReference type="InterPro" id="IPR020103">
    <property type="entry name" value="PsdUridine_synth_cat_dom_sf"/>
</dbReference>
<evidence type="ECO:0000256" key="3">
    <source>
        <dbReference type="ARBA" id="ARBA00036882"/>
    </source>
</evidence>
<name>A0ABQ6LN02_9RHOB</name>
<proteinExistence type="inferred from homology"/>
<protein>
    <recommendedName>
        <fullName evidence="4">Pseudouridine synthase</fullName>
        <ecNumber evidence="4">5.4.99.-</ecNumber>
    </recommendedName>
</protein>
<feature type="domain" description="Pseudouridine synthase RsuA/RluA-like" evidence="5">
    <location>
        <begin position="90"/>
        <end position="267"/>
    </location>
</feature>
<comment type="similarity">
    <text evidence="1 4">Belongs to the pseudouridine synthase RluA family.</text>
</comment>
<dbReference type="InterPro" id="IPR006224">
    <property type="entry name" value="PsdUridine_synth_RluA-like_CS"/>
</dbReference>
<keyword evidence="7" id="KW-1185">Reference proteome</keyword>
<evidence type="ECO:0000259" key="5">
    <source>
        <dbReference type="Pfam" id="PF00849"/>
    </source>
</evidence>
<dbReference type="EC" id="5.4.99.-" evidence="4"/>
<comment type="catalytic activity">
    <reaction evidence="4">
        <text>a uridine in RNA = a pseudouridine in RNA</text>
        <dbReference type="Rhea" id="RHEA:48348"/>
        <dbReference type="Rhea" id="RHEA-COMP:12068"/>
        <dbReference type="Rhea" id="RHEA-COMP:12069"/>
        <dbReference type="ChEBI" id="CHEBI:65314"/>
        <dbReference type="ChEBI" id="CHEBI:65315"/>
    </reaction>
</comment>
<comment type="caution">
    <text evidence="6">The sequence shown here is derived from an EMBL/GenBank/DDBJ whole genome shotgun (WGS) entry which is preliminary data.</text>
</comment>
<comment type="function">
    <text evidence="4">Responsible for synthesis of pseudouridine from uracil.</text>
</comment>
<reference evidence="6 7" key="1">
    <citation type="submission" date="2023-04" db="EMBL/GenBank/DDBJ databases">
        <title>Marinoamorphus aggregata gen. nov., sp. Nov., isolate from tissue of brittle star Ophioplocus japonicus.</title>
        <authorList>
            <person name="Kawano K."/>
            <person name="Sawayama S."/>
            <person name="Nakagawa S."/>
        </authorList>
    </citation>
    <scope>NUCLEOTIDE SEQUENCE [LARGE SCALE GENOMIC DNA]</scope>
    <source>
        <strain evidence="6 7">NKW23</strain>
    </source>
</reference>
<dbReference type="NCBIfam" id="TIGR00005">
    <property type="entry name" value="rluA_subfam"/>
    <property type="match status" value="1"/>
</dbReference>
<evidence type="ECO:0000256" key="2">
    <source>
        <dbReference type="ARBA" id="ARBA00023235"/>
    </source>
</evidence>
<dbReference type="CDD" id="cd00165">
    <property type="entry name" value="S4"/>
    <property type="match status" value="1"/>
</dbReference>
<dbReference type="PROSITE" id="PS01129">
    <property type="entry name" value="PSI_RLU"/>
    <property type="match status" value="1"/>
</dbReference>
<evidence type="ECO:0000313" key="7">
    <source>
        <dbReference type="Proteomes" id="UP001239909"/>
    </source>
</evidence>
<dbReference type="EMBL" id="BSYI01000006">
    <property type="protein sequence ID" value="GMG81816.1"/>
    <property type="molecule type" value="Genomic_DNA"/>
</dbReference>
<gene>
    <name evidence="6" type="ORF">LNKW23_10290</name>
</gene>
<sequence>MTLEIGADGAGLRLDRALAIAAGDIPGLSRSRLAQLIAAGAVIGPDGSPAREPRRKPAAGERFTVHLPPPAPAEPQPEAIPLAILHEDADLVVVDKPAGMVVHPAPGAETGTLVNALLAHCGDSLAGIGGTARPGIVHRIDKETSGLLVVAKTQAAHEGLARQFAAHSTQRRYLAVLRGAPGREEPRLAGLPGLSFSAEGIRIETQIARHTHDRQRMAVVRGGGRRAVTHLRVLERYGPAGAAPLASLAECRLETGRTHQIRVHAAHIGHALIGDPVYGRPKPLPKETPEALAAALAGFGRQALHAAALGFEHPVTGAALAFEAPPPADMQALLDILRRNRAGLR</sequence>
<comment type="catalytic activity">
    <reaction evidence="3">
        <text>uridine(1911/1915/1917) in 23S rRNA = pseudouridine(1911/1915/1917) in 23S rRNA</text>
        <dbReference type="Rhea" id="RHEA:42524"/>
        <dbReference type="Rhea" id="RHEA-COMP:10097"/>
        <dbReference type="Rhea" id="RHEA-COMP:10098"/>
        <dbReference type="ChEBI" id="CHEBI:65314"/>
        <dbReference type="ChEBI" id="CHEBI:65315"/>
        <dbReference type="EC" id="5.4.99.23"/>
    </reaction>
</comment>
<evidence type="ECO:0000313" key="6">
    <source>
        <dbReference type="EMBL" id="GMG81816.1"/>
    </source>
</evidence>
<evidence type="ECO:0000256" key="4">
    <source>
        <dbReference type="RuleBase" id="RU362028"/>
    </source>
</evidence>
<dbReference type="Proteomes" id="UP001239909">
    <property type="component" value="Unassembled WGS sequence"/>
</dbReference>
<dbReference type="InterPro" id="IPR050188">
    <property type="entry name" value="RluA_PseudoU_synthase"/>
</dbReference>
<organism evidence="6 7">
    <name type="scientific">Paralimibaculum aggregatum</name>
    <dbReference type="NCBI Taxonomy" id="3036245"/>
    <lineage>
        <taxon>Bacteria</taxon>
        <taxon>Pseudomonadati</taxon>
        <taxon>Pseudomonadota</taxon>
        <taxon>Alphaproteobacteria</taxon>
        <taxon>Rhodobacterales</taxon>
        <taxon>Paracoccaceae</taxon>
        <taxon>Paralimibaculum</taxon>
    </lineage>
</organism>
<dbReference type="InterPro" id="IPR006145">
    <property type="entry name" value="PsdUridine_synth_RsuA/RluA"/>
</dbReference>
<dbReference type="PANTHER" id="PTHR21600:SF44">
    <property type="entry name" value="RIBOSOMAL LARGE SUBUNIT PSEUDOURIDINE SYNTHASE D"/>
    <property type="match status" value="1"/>
</dbReference>
<dbReference type="Pfam" id="PF00849">
    <property type="entry name" value="PseudoU_synth_2"/>
    <property type="match status" value="1"/>
</dbReference>
<dbReference type="Gene3D" id="3.30.2350.10">
    <property type="entry name" value="Pseudouridine synthase"/>
    <property type="match status" value="1"/>
</dbReference>
<accession>A0ABQ6LN02</accession>
<dbReference type="InterPro" id="IPR006225">
    <property type="entry name" value="PsdUridine_synth_RluC/D"/>
</dbReference>
<evidence type="ECO:0000256" key="1">
    <source>
        <dbReference type="ARBA" id="ARBA00010876"/>
    </source>
</evidence>
<keyword evidence="2 4" id="KW-0413">Isomerase</keyword>
<dbReference type="PANTHER" id="PTHR21600">
    <property type="entry name" value="MITOCHONDRIAL RNA PSEUDOURIDINE SYNTHASE"/>
    <property type="match status" value="1"/>
</dbReference>